<sequence>MRQKRPKGTPLPTETPGVPATFQEGNGCTRSRVPETLPRIAWGKKNIGCDWGCPGLWRGRGPVDGRSRDVLGWEAPRVGALKVSGRYGRGCLSAAAAPGAASDGLVRPGVGLDPRGRRRIAAVIPDWAVCRARCRIRTRAHPEVGSADRSVWWGHLPVASRPPARGSEPGASWLRDCIQRGDAETRGPQGLPGEESALGTLPWGTQNRSASACCPGTPGCRRRDSLRPGRPGTSIDCPLWGGAVWNRPAPSAIVYQSWGPARRTHDRLVREGPPADPGLSAWDRAILYRGTDAVIRANVRGRWDLTAAPARTLGGTGLRNTAILMSNGNGKIVICSFVMEEDNVLLPRPRDSRLTSRARESELETLGVERTVEAVAVTSQRSTF</sequence>
<dbReference type="AlphaFoldDB" id="A0AAV7X049"/>
<feature type="region of interest" description="Disordered" evidence="1">
    <location>
        <begin position="1"/>
        <end position="27"/>
    </location>
</feature>
<comment type="caution">
    <text evidence="2">The sequence shown here is derived from an EMBL/GenBank/DDBJ whole genome shotgun (WGS) entry which is preliminary data.</text>
</comment>
<dbReference type="EMBL" id="JANPWB010000001">
    <property type="protein sequence ID" value="KAJ1218063.1"/>
    <property type="molecule type" value="Genomic_DNA"/>
</dbReference>
<name>A0AAV7X049_PLEWA</name>
<keyword evidence="3" id="KW-1185">Reference proteome</keyword>
<feature type="region of interest" description="Disordered" evidence="1">
    <location>
        <begin position="182"/>
        <end position="202"/>
    </location>
</feature>
<dbReference type="Proteomes" id="UP001066276">
    <property type="component" value="Chromosome 1_1"/>
</dbReference>
<accession>A0AAV7X049</accession>
<reference evidence="2" key="1">
    <citation type="journal article" date="2022" name="bioRxiv">
        <title>Sequencing and chromosome-scale assembly of the giantPleurodeles waltlgenome.</title>
        <authorList>
            <person name="Brown T."/>
            <person name="Elewa A."/>
            <person name="Iarovenko S."/>
            <person name="Subramanian E."/>
            <person name="Araus A.J."/>
            <person name="Petzold A."/>
            <person name="Susuki M."/>
            <person name="Suzuki K.-i.T."/>
            <person name="Hayashi T."/>
            <person name="Toyoda A."/>
            <person name="Oliveira C."/>
            <person name="Osipova E."/>
            <person name="Leigh N.D."/>
            <person name="Simon A."/>
            <person name="Yun M.H."/>
        </authorList>
    </citation>
    <scope>NUCLEOTIDE SEQUENCE</scope>
    <source>
        <strain evidence="2">20211129_DDA</strain>
        <tissue evidence="2">Liver</tissue>
    </source>
</reference>
<evidence type="ECO:0000313" key="2">
    <source>
        <dbReference type="EMBL" id="KAJ1218063.1"/>
    </source>
</evidence>
<protein>
    <submittedName>
        <fullName evidence="2">Uncharacterized protein</fullName>
    </submittedName>
</protein>
<evidence type="ECO:0000313" key="3">
    <source>
        <dbReference type="Proteomes" id="UP001066276"/>
    </source>
</evidence>
<proteinExistence type="predicted"/>
<organism evidence="2 3">
    <name type="scientific">Pleurodeles waltl</name>
    <name type="common">Iberian ribbed newt</name>
    <dbReference type="NCBI Taxonomy" id="8319"/>
    <lineage>
        <taxon>Eukaryota</taxon>
        <taxon>Metazoa</taxon>
        <taxon>Chordata</taxon>
        <taxon>Craniata</taxon>
        <taxon>Vertebrata</taxon>
        <taxon>Euteleostomi</taxon>
        <taxon>Amphibia</taxon>
        <taxon>Batrachia</taxon>
        <taxon>Caudata</taxon>
        <taxon>Salamandroidea</taxon>
        <taxon>Salamandridae</taxon>
        <taxon>Pleurodelinae</taxon>
        <taxon>Pleurodeles</taxon>
    </lineage>
</organism>
<gene>
    <name evidence="2" type="ORF">NDU88_005649</name>
</gene>
<evidence type="ECO:0000256" key="1">
    <source>
        <dbReference type="SAM" id="MobiDB-lite"/>
    </source>
</evidence>